<dbReference type="Proteomes" id="UP001060215">
    <property type="component" value="Chromosome 10"/>
</dbReference>
<keyword evidence="2" id="KW-1185">Reference proteome</keyword>
<protein>
    <submittedName>
        <fullName evidence="1">Uncharacterized protein</fullName>
    </submittedName>
</protein>
<organism evidence="1 2">
    <name type="scientific">Camellia lanceoleosa</name>
    <dbReference type="NCBI Taxonomy" id="1840588"/>
    <lineage>
        <taxon>Eukaryota</taxon>
        <taxon>Viridiplantae</taxon>
        <taxon>Streptophyta</taxon>
        <taxon>Embryophyta</taxon>
        <taxon>Tracheophyta</taxon>
        <taxon>Spermatophyta</taxon>
        <taxon>Magnoliopsida</taxon>
        <taxon>eudicotyledons</taxon>
        <taxon>Gunneridae</taxon>
        <taxon>Pentapetalae</taxon>
        <taxon>asterids</taxon>
        <taxon>Ericales</taxon>
        <taxon>Theaceae</taxon>
        <taxon>Camellia</taxon>
    </lineage>
</organism>
<comment type="caution">
    <text evidence="1">The sequence shown here is derived from an EMBL/GenBank/DDBJ whole genome shotgun (WGS) entry which is preliminary data.</text>
</comment>
<evidence type="ECO:0000313" key="2">
    <source>
        <dbReference type="Proteomes" id="UP001060215"/>
    </source>
</evidence>
<proteinExistence type="predicted"/>
<name>A0ACC0G819_9ERIC</name>
<sequence length="132" mass="15544">MCQVKVTALTWSSSPEIWNRDSTQDQPAAMARSQEVPTDLFGDPIDSHPLVQPILLPPPHLRPILHLDLRTFVPSNPPQAFRSQPRRFNEVDGENERWRSMTADHEQYLDRFFIEDEEYKSGFRICYHLRRQ</sequence>
<evidence type="ECO:0000313" key="1">
    <source>
        <dbReference type="EMBL" id="KAI7996310.1"/>
    </source>
</evidence>
<dbReference type="EMBL" id="CM045767">
    <property type="protein sequence ID" value="KAI7996310.1"/>
    <property type="molecule type" value="Genomic_DNA"/>
</dbReference>
<reference evidence="1 2" key="1">
    <citation type="journal article" date="2022" name="Plant J.">
        <title>Chromosome-level genome of Camellia lanceoleosa provides a valuable resource for understanding genome evolution and self-incompatibility.</title>
        <authorList>
            <person name="Gong W."/>
            <person name="Xiao S."/>
            <person name="Wang L."/>
            <person name="Liao Z."/>
            <person name="Chang Y."/>
            <person name="Mo W."/>
            <person name="Hu G."/>
            <person name="Li W."/>
            <person name="Zhao G."/>
            <person name="Zhu H."/>
            <person name="Hu X."/>
            <person name="Ji K."/>
            <person name="Xiang X."/>
            <person name="Song Q."/>
            <person name="Yuan D."/>
            <person name="Jin S."/>
            <person name="Zhang L."/>
        </authorList>
    </citation>
    <scope>NUCLEOTIDE SEQUENCE [LARGE SCALE GENOMIC DNA]</scope>
    <source>
        <strain evidence="1">SQ_2022a</strain>
    </source>
</reference>
<gene>
    <name evidence="1" type="ORF">LOK49_LG10G00402</name>
</gene>
<accession>A0ACC0G819</accession>